<dbReference type="SUPFAM" id="SSF117070">
    <property type="entry name" value="LEA14-like"/>
    <property type="match status" value="1"/>
</dbReference>
<proteinExistence type="predicted"/>
<dbReference type="InterPro" id="IPR004864">
    <property type="entry name" value="LEA_2"/>
</dbReference>
<dbReference type="Pfam" id="PF03168">
    <property type="entry name" value="LEA_2"/>
    <property type="match status" value="1"/>
</dbReference>
<dbReference type="GO" id="GO:0009269">
    <property type="term" value="P:response to desiccation"/>
    <property type="evidence" value="ECO:0007669"/>
    <property type="project" value="InterPro"/>
</dbReference>
<evidence type="ECO:0000313" key="2">
    <source>
        <dbReference type="EMBL" id="CAA9302531.1"/>
    </source>
</evidence>
<sequence length="175" mass="18140">MSMQRVVRFRRGALLLALALLPGCASLGGLGNVLNAPTFRVDESQQAQLRLLPPGPGRPTGGAAIRLYARVSNPNPLALTLSTLAGGLELEGRQAARVNFPLGVPLAANGETMVPLDIAVNFSDIPALGGILLNAVSGRPLQYRLNGTVGVDAGLLGQPTFGPMTLLSGNVRVTR</sequence>
<dbReference type="AlphaFoldDB" id="A0A6J4KEF1"/>
<accession>A0A6J4KEF1</accession>
<feature type="domain" description="Water stress and hypersensitive response" evidence="1">
    <location>
        <begin position="47"/>
        <end position="167"/>
    </location>
</feature>
<evidence type="ECO:0000259" key="1">
    <source>
        <dbReference type="SMART" id="SM00769"/>
    </source>
</evidence>
<dbReference type="SMART" id="SM00769">
    <property type="entry name" value="WHy"/>
    <property type="match status" value="1"/>
</dbReference>
<dbReference type="InterPro" id="IPR013990">
    <property type="entry name" value="WHy-dom"/>
</dbReference>
<protein>
    <recommendedName>
        <fullName evidence="1">Water stress and hypersensitive response domain-containing protein</fullName>
    </recommendedName>
</protein>
<dbReference type="EMBL" id="CADCTW010000032">
    <property type="protein sequence ID" value="CAA9302531.1"/>
    <property type="molecule type" value="Genomic_DNA"/>
</dbReference>
<dbReference type="Gene3D" id="2.60.40.1820">
    <property type="match status" value="1"/>
</dbReference>
<reference evidence="2" key="1">
    <citation type="submission" date="2020-02" db="EMBL/GenBank/DDBJ databases">
        <authorList>
            <person name="Meier V. D."/>
        </authorList>
    </citation>
    <scope>NUCLEOTIDE SEQUENCE</scope>
    <source>
        <strain evidence="2">AVDCRST_MAG68</strain>
    </source>
</reference>
<gene>
    <name evidence="2" type="ORF">AVDCRST_MAG68-578</name>
</gene>
<name>A0A6J4KEF1_9BACT</name>
<organism evidence="2">
    <name type="scientific">uncultured Gemmatimonadota bacterium</name>
    <dbReference type="NCBI Taxonomy" id="203437"/>
    <lineage>
        <taxon>Bacteria</taxon>
        <taxon>Pseudomonadati</taxon>
        <taxon>Gemmatimonadota</taxon>
        <taxon>environmental samples</taxon>
    </lineage>
</organism>